<keyword evidence="2" id="KW-1185">Reference proteome</keyword>
<dbReference type="HOGENOM" id="CLU_457194_0_0_1"/>
<proteinExistence type="predicted"/>
<evidence type="ECO:0000313" key="1">
    <source>
        <dbReference type="EMBL" id="KIX01561.1"/>
    </source>
</evidence>
<dbReference type="Proteomes" id="UP000053617">
    <property type="component" value="Unassembled WGS sequence"/>
</dbReference>
<dbReference type="GeneID" id="25297358"/>
<dbReference type="OrthoDB" id="5391320at2759"/>
<dbReference type="EMBL" id="KN847481">
    <property type="protein sequence ID" value="KIX01561.1"/>
    <property type="molecule type" value="Genomic_DNA"/>
</dbReference>
<protein>
    <recommendedName>
        <fullName evidence="3">AAA-ATPase-like domain-containing protein</fullName>
    </recommendedName>
</protein>
<dbReference type="PANTHER" id="PTHR34825:SF1">
    <property type="entry name" value="AAA-ATPASE-LIKE DOMAIN-CONTAINING PROTEIN"/>
    <property type="match status" value="1"/>
</dbReference>
<sequence length="550" mass="62230">MRLSMFKYEYTRYLGESFASQTSTFVENHPAGNLERLINAVDGTLQDIHERGEEDHPLWNVQGIYLLADEYDACANDYMDPHNPRLPSDTAPSRLLKAFWTNVKGGGTLDYGIQKVYITGVMPLLSSDLVSGANDQENVSFNPRFSAICGLTRSDVLGALRAICNNEEEVQKYLSELEHNANGYHFCPERSVEPVFNTHTAISYLEEIRRRERPKAVEAPNSEVSEIFLEACAGAPRAANEIQLALQKDERGAYRRIPYDRVLRSFKLSELNLQAASEGDISAWRSLMVYMGGLTFDMNDPSNSLKITNLIAAKRFGFALLDRLGLYRFVINAVHTLAETGNPNDVLAGYCHMMRECDIFEDAFLKEEGHHRDNIRWSILQNESIPSTLECQVTKLSNSPGIVDLLITDNKTFYTLMGFRNIQIPYLGLSGEDSIEKAKRLEVMKLDDILKLKFKGDKYRTGSINNWIDGRRHGPVSGSVRNQLQSYITGPTVQKEIADKNFHAFAVVIVGSRQILVREMDRHGKWVSKFQLVNGNHLDKTEGVRSKMRK</sequence>
<reference evidence="1 2" key="1">
    <citation type="submission" date="2015-01" db="EMBL/GenBank/DDBJ databases">
        <title>The Genome Sequence of Rhinocladiella mackenzie CBS 650.93.</title>
        <authorList>
            <consortium name="The Broad Institute Genomics Platform"/>
            <person name="Cuomo C."/>
            <person name="de Hoog S."/>
            <person name="Gorbushina A."/>
            <person name="Stielow B."/>
            <person name="Teixiera M."/>
            <person name="Abouelleil A."/>
            <person name="Chapman S.B."/>
            <person name="Priest M."/>
            <person name="Young S.K."/>
            <person name="Wortman J."/>
            <person name="Nusbaum C."/>
            <person name="Birren B."/>
        </authorList>
    </citation>
    <scope>NUCLEOTIDE SEQUENCE [LARGE SCALE GENOMIC DNA]</scope>
    <source>
        <strain evidence="1 2">CBS 650.93</strain>
    </source>
</reference>
<dbReference type="PANTHER" id="PTHR34825">
    <property type="entry name" value="CONSERVED PROTEIN, WITH A WEAK D-GALACTARATE DEHYDRATASE/ALTRONATE HYDROLASE DOMAIN"/>
    <property type="match status" value="1"/>
</dbReference>
<dbReference type="RefSeq" id="XP_013268697.1">
    <property type="nucleotide sequence ID" value="XM_013413243.1"/>
</dbReference>
<gene>
    <name evidence="1" type="ORF">Z518_09287</name>
</gene>
<dbReference type="AlphaFoldDB" id="A0A0D2IE95"/>
<evidence type="ECO:0000313" key="2">
    <source>
        <dbReference type="Proteomes" id="UP000053617"/>
    </source>
</evidence>
<evidence type="ECO:0008006" key="3">
    <source>
        <dbReference type="Google" id="ProtNLM"/>
    </source>
</evidence>
<name>A0A0D2IE95_9EURO</name>
<organism evidence="1 2">
    <name type="scientific">Rhinocladiella mackenziei CBS 650.93</name>
    <dbReference type="NCBI Taxonomy" id="1442369"/>
    <lineage>
        <taxon>Eukaryota</taxon>
        <taxon>Fungi</taxon>
        <taxon>Dikarya</taxon>
        <taxon>Ascomycota</taxon>
        <taxon>Pezizomycotina</taxon>
        <taxon>Eurotiomycetes</taxon>
        <taxon>Chaetothyriomycetidae</taxon>
        <taxon>Chaetothyriales</taxon>
        <taxon>Herpotrichiellaceae</taxon>
        <taxon>Rhinocladiella</taxon>
    </lineage>
</organism>
<accession>A0A0D2IE95</accession>
<dbReference type="VEuPathDB" id="FungiDB:Z518_09287"/>